<protein>
    <submittedName>
        <fullName evidence="1">Uncharacterized protein</fullName>
    </submittedName>
</protein>
<comment type="caution">
    <text evidence="1">The sequence shown here is derived from an EMBL/GenBank/DDBJ whole genome shotgun (WGS) entry which is preliminary data.</text>
</comment>
<reference evidence="1 2" key="1">
    <citation type="journal article" date="2022" name="Hortic Res">
        <title>A haplotype resolved chromosomal level avocado genome allows analysis of novel avocado genes.</title>
        <authorList>
            <person name="Nath O."/>
            <person name="Fletcher S.J."/>
            <person name="Hayward A."/>
            <person name="Shaw L.M."/>
            <person name="Masouleh A.K."/>
            <person name="Furtado A."/>
            <person name="Henry R.J."/>
            <person name="Mitter N."/>
        </authorList>
    </citation>
    <scope>NUCLEOTIDE SEQUENCE [LARGE SCALE GENOMIC DNA]</scope>
    <source>
        <strain evidence="2">cv. Hass</strain>
    </source>
</reference>
<evidence type="ECO:0000313" key="2">
    <source>
        <dbReference type="Proteomes" id="UP001234297"/>
    </source>
</evidence>
<proteinExistence type="predicted"/>
<keyword evidence="2" id="KW-1185">Reference proteome</keyword>
<name>A0ACC2K503_PERAE</name>
<sequence length="318" mass="35001">MDPSSEAGLGNGGGSSSADINGIESLKVRRTTPADTTERRRLAEMHTESDKSIWSKTSAFRPTSHDSANKSASTEADEGKSSTPPAATEEEVQAPRDLQLSLATTKSGPQEESGSVHKQFASAEELRSIGEREKALKITLNDILDSLSKGQIGLESCKTAVDVVLSTVGSAVDVKPLEAIFTELFASSKEWQSIQDPASLYQILDRAMLRERELENEEQSSWIDRCRRQLLLAMDKNHEHQENILTEATGRLKRIEERVASKICRLKTFVSMVEGILGVGLESAVPEVAAQKYAAHKREAMKAQLQYFCGKIDDFFKE</sequence>
<evidence type="ECO:0000313" key="1">
    <source>
        <dbReference type="EMBL" id="KAJ8616175.1"/>
    </source>
</evidence>
<dbReference type="Proteomes" id="UP001234297">
    <property type="component" value="Chromosome 12"/>
</dbReference>
<accession>A0ACC2K503</accession>
<dbReference type="EMBL" id="CM056820">
    <property type="protein sequence ID" value="KAJ8616175.1"/>
    <property type="molecule type" value="Genomic_DNA"/>
</dbReference>
<organism evidence="1 2">
    <name type="scientific">Persea americana</name>
    <name type="common">Avocado</name>
    <dbReference type="NCBI Taxonomy" id="3435"/>
    <lineage>
        <taxon>Eukaryota</taxon>
        <taxon>Viridiplantae</taxon>
        <taxon>Streptophyta</taxon>
        <taxon>Embryophyta</taxon>
        <taxon>Tracheophyta</taxon>
        <taxon>Spermatophyta</taxon>
        <taxon>Magnoliopsida</taxon>
        <taxon>Magnoliidae</taxon>
        <taxon>Laurales</taxon>
        <taxon>Lauraceae</taxon>
        <taxon>Persea</taxon>
    </lineage>
</organism>
<gene>
    <name evidence="1" type="ORF">MRB53_035547</name>
</gene>